<evidence type="ECO:0000313" key="2">
    <source>
        <dbReference type="EMBL" id="LAB35450.1"/>
    </source>
</evidence>
<dbReference type="PANTHER" id="PTHR21308:SF1">
    <property type="entry name" value="PHYTANOYL-COA DIOXYGENASE, PEROXISOMAL"/>
    <property type="match status" value="1"/>
</dbReference>
<dbReference type="SUPFAM" id="SSF51197">
    <property type="entry name" value="Clavaminate synthase-like"/>
    <property type="match status" value="1"/>
</dbReference>
<dbReference type="EMBL" id="IACM01113483">
    <property type="protein sequence ID" value="LAB35450.1"/>
    <property type="molecule type" value="Transcribed_RNA"/>
</dbReference>
<dbReference type="InterPro" id="IPR047128">
    <property type="entry name" value="PhyH"/>
</dbReference>
<reference evidence="2" key="1">
    <citation type="submission" date="2017-07" db="EMBL/GenBank/DDBJ databases">
        <authorList>
            <person name="Mikheyev A."/>
            <person name="Grau M."/>
        </authorList>
    </citation>
    <scope>NUCLEOTIDE SEQUENCE</scope>
    <source>
        <tissue evidence="2">Venom_gland</tissue>
    </source>
</reference>
<evidence type="ECO:0008006" key="3">
    <source>
        <dbReference type="Google" id="ProtNLM"/>
    </source>
</evidence>
<dbReference type="Gene3D" id="2.60.120.620">
    <property type="entry name" value="q2cbj1_9rhob like domain"/>
    <property type="match status" value="1"/>
</dbReference>
<sequence length="139" mass="15969">MLAVVHKRYTLDNDILTLEQRQFYEDNGYLLIKNLVADEDIERFREQFVKICRKDVKVPAITIMKDITIAKSAADENTVLKLQDFMLSEELFRYCTLPQARKPLAILCIRISITSPSGLPTESFAPGPQCKRWTGQMDA</sequence>
<dbReference type="AlphaFoldDB" id="A0A2D4MPW0"/>
<accession>A0A2D4MPW0</accession>
<name>A0A2D4MPW0_9SAUR</name>
<dbReference type="GO" id="GO:0001561">
    <property type="term" value="P:fatty acid alpha-oxidation"/>
    <property type="evidence" value="ECO:0007669"/>
    <property type="project" value="InterPro"/>
</dbReference>
<dbReference type="PANTHER" id="PTHR21308">
    <property type="entry name" value="PHYTANOYL-COA ALPHA-HYDROXYLASE"/>
    <property type="match status" value="1"/>
</dbReference>
<organism evidence="2">
    <name type="scientific">Micrurus spixii</name>
    <name type="common">Amazon coral snake</name>
    <dbReference type="NCBI Taxonomy" id="129469"/>
    <lineage>
        <taxon>Eukaryota</taxon>
        <taxon>Metazoa</taxon>
        <taxon>Chordata</taxon>
        <taxon>Craniata</taxon>
        <taxon>Vertebrata</taxon>
        <taxon>Euteleostomi</taxon>
        <taxon>Lepidosauria</taxon>
        <taxon>Squamata</taxon>
        <taxon>Bifurcata</taxon>
        <taxon>Unidentata</taxon>
        <taxon>Episquamata</taxon>
        <taxon>Toxicofera</taxon>
        <taxon>Serpentes</taxon>
        <taxon>Colubroidea</taxon>
        <taxon>Elapidae</taxon>
        <taxon>Elapinae</taxon>
        <taxon>Micrurus</taxon>
    </lineage>
</organism>
<reference evidence="2" key="2">
    <citation type="submission" date="2017-11" db="EMBL/GenBank/DDBJ databases">
        <title>Coralsnake Venomics: Analyses of Venom Gland Transcriptomes and Proteomes of Six Brazilian Taxa.</title>
        <authorList>
            <person name="Aird S.D."/>
            <person name="Jorge da Silva N."/>
            <person name="Qiu L."/>
            <person name="Villar-Briones A."/>
            <person name="Aparecida-Saddi V."/>
            <person name="Campos-Telles M.P."/>
            <person name="Grau M."/>
            <person name="Mikheyev A.S."/>
        </authorList>
    </citation>
    <scope>NUCLEOTIDE SEQUENCE</scope>
    <source>
        <tissue evidence="2">Venom_gland</tissue>
    </source>
</reference>
<protein>
    <recommendedName>
        <fullName evidence="3">Phytanoyl-CoA dioxygenase, peroxisomal</fullName>
    </recommendedName>
</protein>
<proteinExistence type="inferred from homology"/>
<dbReference type="GO" id="GO:0048244">
    <property type="term" value="F:phytanoyl-CoA dioxygenase activity"/>
    <property type="evidence" value="ECO:0007669"/>
    <property type="project" value="InterPro"/>
</dbReference>
<evidence type="ECO:0000256" key="1">
    <source>
        <dbReference type="ARBA" id="ARBA00005830"/>
    </source>
</evidence>
<comment type="similarity">
    <text evidence="1">Belongs to the PhyH family.</text>
</comment>